<keyword evidence="2" id="KW-1185">Reference proteome</keyword>
<evidence type="ECO:0000313" key="2">
    <source>
        <dbReference type="Proteomes" id="UP000007797"/>
    </source>
</evidence>
<organism evidence="1 2">
    <name type="scientific">Cavenderia fasciculata</name>
    <name type="common">Slime mold</name>
    <name type="synonym">Dictyostelium fasciculatum</name>
    <dbReference type="NCBI Taxonomy" id="261658"/>
    <lineage>
        <taxon>Eukaryota</taxon>
        <taxon>Amoebozoa</taxon>
        <taxon>Evosea</taxon>
        <taxon>Eumycetozoa</taxon>
        <taxon>Dictyostelia</taxon>
        <taxon>Acytosteliales</taxon>
        <taxon>Cavenderiaceae</taxon>
        <taxon>Cavenderia</taxon>
    </lineage>
</organism>
<dbReference type="InterPro" id="IPR008615">
    <property type="entry name" value="FNIP"/>
</dbReference>
<dbReference type="InterPro" id="IPR051251">
    <property type="entry name" value="STK_FNIP-Repeat"/>
</dbReference>
<proteinExistence type="predicted"/>
<dbReference type="Pfam" id="PF05725">
    <property type="entry name" value="FNIP"/>
    <property type="match status" value="1"/>
</dbReference>
<dbReference type="Proteomes" id="UP000007797">
    <property type="component" value="Unassembled WGS sequence"/>
</dbReference>
<sequence length="381" mass="43724">MHLEDYNQRVMRLLMTCKDAMQWKDSVVFPRLPSINTITSYKNDGRINQIPKRFHRVSIRDVEGRDYFKENQDGLINHHCKVLNYNIFNDNLPILPAGLIPDHFTKIIVYGLIEVGSIPPFTTHLYLESKTSDRQEIYKQLFPETLEVLDISNGVIGKSNSNIDDLLPPNIKKLFIEAFLVHPYLFKLKQLNCLTIKKVCDVYYHHHTKCLYASCHLEPTTLLAGSIPLSVTTLFLDGYFEVEKGAITSSVTTLGLVDTDPPNYSNLPADSISTLFIIGLKDQLDATLYPKSIKYFGIYGEYEFALKSCIPPSTKYFDYQNSDTSKIKFHSNDIPNGVTHIRLGCQFDESLVPGFIPDSCEYLEFSSIYDREPFWWSCQRV</sequence>
<evidence type="ECO:0000313" key="1">
    <source>
        <dbReference type="EMBL" id="EGG14501.1"/>
    </source>
</evidence>
<dbReference type="OrthoDB" id="10683466at2759"/>
<dbReference type="KEGG" id="dfa:DFA_12277"/>
<reference evidence="2" key="1">
    <citation type="journal article" date="2011" name="Genome Res.">
        <title>Phylogeny-wide analysis of social amoeba genomes highlights ancient origins for complex intercellular communication.</title>
        <authorList>
            <person name="Heidel A.J."/>
            <person name="Lawal H.M."/>
            <person name="Felder M."/>
            <person name="Schilde C."/>
            <person name="Helps N.R."/>
            <person name="Tunggal B."/>
            <person name="Rivero F."/>
            <person name="John U."/>
            <person name="Schleicher M."/>
            <person name="Eichinger L."/>
            <person name="Platzer M."/>
            <person name="Noegel A.A."/>
            <person name="Schaap P."/>
            <person name="Gloeckner G."/>
        </authorList>
    </citation>
    <scope>NUCLEOTIDE SEQUENCE [LARGE SCALE GENOMIC DNA]</scope>
    <source>
        <strain evidence="2">SH3</strain>
    </source>
</reference>
<dbReference type="PANTHER" id="PTHR32134">
    <property type="entry name" value="FNIP REPEAT-CONTAINING PROTEIN"/>
    <property type="match status" value="1"/>
</dbReference>
<dbReference type="EMBL" id="GL883029">
    <property type="protein sequence ID" value="EGG14501.1"/>
    <property type="molecule type" value="Genomic_DNA"/>
</dbReference>
<protein>
    <recommendedName>
        <fullName evidence="3">FNIP repeat-containing protein</fullName>
    </recommendedName>
</protein>
<dbReference type="GeneID" id="14865274"/>
<name>F4QCX7_CACFS</name>
<dbReference type="AlphaFoldDB" id="F4QCX7"/>
<dbReference type="RefSeq" id="XP_004353910.1">
    <property type="nucleotide sequence ID" value="XM_004353858.1"/>
</dbReference>
<gene>
    <name evidence="1" type="ORF">DFA_12277</name>
</gene>
<evidence type="ECO:0008006" key="3">
    <source>
        <dbReference type="Google" id="ProtNLM"/>
    </source>
</evidence>
<accession>F4QCX7</accession>
<dbReference type="PANTHER" id="PTHR32134:SF180">
    <property type="entry name" value="FNIP REPEAT-CONTAINING PROTEIN"/>
    <property type="match status" value="1"/>
</dbReference>